<sequence length="244" mass="25573">MLPDLAALRRRLSAGPIDARTALAEAAVLYRAVTPPSGGREPRGSAIGVLAEPETLTSFDTADAAHRFAGAVRQGTGVAARVDSRVLGIRHRHEMHFVLAAPENHTAVLGALSGGWRGATAAVSMAPVGLGTPASRRAPATAAAIWRGLLLTTTPVRNAAGLRLRIRDTDLLALAVRSAQTLGVVTRARATSGLGILCVEEQESVNRLLERLLPRIPGQRRGATTRPAGTTRPLAPGRRLTAVR</sequence>
<comment type="caution">
    <text evidence="2">The sequence shown here is derived from an EMBL/GenBank/DDBJ whole genome shotgun (WGS) entry which is preliminary data.</text>
</comment>
<gene>
    <name evidence="2" type="ORF">Aru02nite_56240</name>
</gene>
<keyword evidence="3" id="KW-1185">Reference proteome</keyword>
<evidence type="ECO:0000313" key="3">
    <source>
        <dbReference type="Proteomes" id="UP000612808"/>
    </source>
</evidence>
<evidence type="ECO:0000256" key="1">
    <source>
        <dbReference type="SAM" id="MobiDB-lite"/>
    </source>
</evidence>
<dbReference type="EMBL" id="BOMB01000033">
    <property type="protein sequence ID" value="GID14735.1"/>
    <property type="molecule type" value="Genomic_DNA"/>
</dbReference>
<name>A0A8J3NFC2_9ACTN</name>
<feature type="region of interest" description="Disordered" evidence="1">
    <location>
        <begin position="216"/>
        <end position="244"/>
    </location>
</feature>
<accession>A0A8J3NFC2</accession>
<reference evidence="2" key="1">
    <citation type="submission" date="2021-01" db="EMBL/GenBank/DDBJ databases">
        <title>Whole genome shotgun sequence of Actinocatenispora rupis NBRC 107355.</title>
        <authorList>
            <person name="Komaki H."/>
            <person name="Tamura T."/>
        </authorList>
    </citation>
    <scope>NUCLEOTIDE SEQUENCE</scope>
    <source>
        <strain evidence="2">NBRC 107355</strain>
    </source>
</reference>
<proteinExistence type="predicted"/>
<organism evidence="2 3">
    <name type="scientific">Actinocatenispora rupis</name>
    <dbReference type="NCBI Taxonomy" id="519421"/>
    <lineage>
        <taxon>Bacteria</taxon>
        <taxon>Bacillati</taxon>
        <taxon>Actinomycetota</taxon>
        <taxon>Actinomycetes</taxon>
        <taxon>Micromonosporales</taxon>
        <taxon>Micromonosporaceae</taxon>
        <taxon>Actinocatenispora</taxon>
    </lineage>
</organism>
<dbReference type="AlphaFoldDB" id="A0A8J3NFC2"/>
<evidence type="ECO:0000313" key="2">
    <source>
        <dbReference type="EMBL" id="GID14735.1"/>
    </source>
</evidence>
<protein>
    <submittedName>
        <fullName evidence="2">Uncharacterized protein</fullName>
    </submittedName>
</protein>
<feature type="compositionally biased region" description="Low complexity" evidence="1">
    <location>
        <begin position="220"/>
        <end position="233"/>
    </location>
</feature>
<dbReference type="Proteomes" id="UP000612808">
    <property type="component" value="Unassembled WGS sequence"/>
</dbReference>
<dbReference type="RefSeq" id="WP_203662647.1">
    <property type="nucleotide sequence ID" value="NZ_BAAAZM010000012.1"/>
</dbReference>